<evidence type="ECO:0000313" key="5">
    <source>
        <dbReference type="Proteomes" id="UP001596524"/>
    </source>
</evidence>
<dbReference type="PANTHER" id="PTHR43877">
    <property type="entry name" value="AMINOALKYLPHOSPHONATE N-ACETYLTRANSFERASE-RELATED-RELATED"/>
    <property type="match status" value="1"/>
</dbReference>
<dbReference type="InterPro" id="IPR050832">
    <property type="entry name" value="Bact_Acetyltransf"/>
</dbReference>
<dbReference type="Pfam" id="PF00583">
    <property type="entry name" value="Acetyltransf_1"/>
    <property type="match status" value="1"/>
</dbReference>
<protein>
    <submittedName>
        <fullName evidence="4">GNAT family N-acetyltransferase</fullName>
    </submittedName>
</protein>
<dbReference type="CDD" id="cd04301">
    <property type="entry name" value="NAT_SF"/>
    <property type="match status" value="1"/>
</dbReference>
<keyword evidence="2" id="KW-0012">Acyltransferase</keyword>
<sequence length="161" mass="17382">MVDIVQAGPDDWALVRDVRLRALADSPDAFGATLAEAQAQPEQVWRDRLAGSNPTLLAVHEGTGVAMGGGYVPPDADVDVAWLWGMWTDPAVRGRGVGRLVLDRLVAWAQDAGRTPCLHMTEGNDAARALYVSCGFVPTGVWEPLREGSPLRIEELVLRRG</sequence>
<dbReference type="InterPro" id="IPR000182">
    <property type="entry name" value="GNAT_dom"/>
</dbReference>
<feature type="domain" description="N-acetyltransferase" evidence="3">
    <location>
        <begin position="2"/>
        <end position="161"/>
    </location>
</feature>
<organism evidence="4 5">
    <name type="scientific">Nocardioides astragali</name>
    <dbReference type="NCBI Taxonomy" id="1776736"/>
    <lineage>
        <taxon>Bacteria</taxon>
        <taxon>Bacillati</taxon>
        <taxon>Actinomycetota</taxon>
        <taxon>Actinomycetes</taxon>
        <taxon>Propionibacteriales</taxon>
        <taxon>Nocardioidaceae</taxon>
        <taxon>Nocardioides</taxon>
    </lineage>
</organism>
<dbReference type="Gene3D" id="3.40.630.30">
    <property type="match status" value="1"/>
</dbReference>
<name>A0ABW2N2I2_9ACTN</name>
<gene>
    <name evidence="4" type="ORF">ACFQO6_07960</name>
</gene>
<dbReference type="PROSITE" id="PS51186">
    <property type="entry name" value="GNAT"/>
    <property type="match status" value="1"/>
</dbReference>
<evidence type="ECO:0000259" key="3">
    <source>
        <dbReference type="PROSITE" id="PS51186"/>
    </source>
</evidence>
<keyword evidence="1" id="KW-0808">Transferase</keyword>
<keyword evidence="5" id="KW-1185">Reference proteome</keyword>
<accession>A0ABW2N2I2</accession>
<dbReference type="PANTHER" id="PTHR43877:SF1">
    <property type="entry name" value="ACETYLTRANSFERASE"/>
    <property type="match status" value="1"/>
</dbReference>
<dbReference type="SUPFAM" id="SSF55729">
    <property type="entry name" value="Acyl-CoA N-acyltransferases (Nat)"/>
    <property type="match status" value="1"/>
</dbReference>
<dbReference type="InterPro" id="IPR016181">
    <property type="entry name" value="Acyl_CoA_acyltransferase"/>
</dbReference>
<dbReference type="Proteomes" id="UP001596524">
    <property type="component" value="Unassembled WGS sequence"/>
</dbReference>
<reference evidence="5" key="1">
    <citation type="journal article" date="2019" name="Int. J. Syst. Evol. Microbiol.">
        <title>The Global Catalogue of Microorganisms (GCM) 10K type strain sequencing project: providing services to taxonomists for standard genome sequencing and annotation.</title>
        <authorList>
            <consortium name="The Broad Institute Genomics Platform"/>
            <consortium name="The Broad Institute Genome Sequencing Center for Infectious Disease"/>
            <person name="Wu L."/>
            <person name="Ma J."/>
        </authorList>
    </citation>
    <scope>NUCLEOTIDE SEQUENCE [LARGE SCALE GENOMIC DNA]</scope>
    <source>
        <strain evidence="5">FCH27</strain>
    </source>
</reference>
<dbReference type="RefSeq" id="WP_255891940.1">
    <property type="nucleotide sequence ID" value="NZ_JAFMZM010000005.1"/>
</dbReference>
<comment type="caution">
    <text evidence="4">The sequence shown here is derived from an EMBL/GenBank/DDBJ whole genome shotgun (WGS) entry which is preliminary data.</text>
</comment>
<evidence type="ECO:0000313" key="4">
    <source>
        <dbReference type="EMBL" id="MFC7360205.1"/>
    </source>
</evidence>
<dbReference type="EMBL" id="JBHTCH010000006">
    <property type="protein sequence ID" value="MFC7360205.1"/>
    <property type="molecule type" value="Genomic_DNA"/>
</dbReference>
<evidence type="ECO:0000256" key="1">
    <source>
        <dbReference type="ARBA" id="ARBA00022679"/>
    </source>
</evidence>
<proteinExistence type="predicted"/>
<evidence type="ECO:0000256" key="2">
    <source>
        <dbReference type="ARBA" id="ARBA00023315"/>
    </source>
</evidence>